<dbReference type="InterPro" id="IPR003945">
    <property type="entry name" value="NU5C-like"/>
</dbReference>
<evidence type="ECO:0000256" key="6">
    <source>
        <dbReference type="SAM" id="Phobius"/>
    </source>
</evidence>
<feature type="transmembrane region" description="Helical" evidence="6">
    <location>
        <begin position="30"/>
        <end position="51"/>
    </location>
</feature>
<dbReference type="PANTHER" id="PTHR42829:SF2">
    <property type="entry name" value="NADH-UBIQUINONE OXIDOREDUCTASE CHAIN 5"/>
    <property type="match status" value="1"/>
</dbReference>
<evidence type="ECO:0000313" key="9">
    <source>
        <dbReference type="Proteomes" id="UP000035955"/>
    </source>
</evidence>
<reference evidence="8 9" key="1">
    <citation type="submission" date="2015-03" db="EMBL/GenBank/DDBJ databases">
        <title>Genome sequencing of Methylobacterium variabile DSM 16961.</title>
        <authorList>
            <person name="Chaudhry V."/>
            <person name="Patil P.B."/>
        </authorList>
    </citation>
    <scope>NUCLEOTIDE SEQUENCE [LARGE SCALE GENOMIC DNA]</scope>
    <source>
        <strain evidence="8 9">DSM 16961</strain>
    </source>
</reference>
<name>A0A0J6UY44_9HYPH</name>
<evidence type="ECO:0000256" key="1">
    <source>
        <dbReference type="ARBA" id="ARBA00004127"/>
    </source>
</evidence>
<feature type="transmembrane region" description="Helical" evidence="6">
    <location>
        <begin position="72"/>
        <end position="90"/>
    </location>
</feature>
<keyword evidence="3 6" id="KW-1133">Transmembrane helix</keyword>
<evidence type="ECO:0000256" key="5">
    <source>
        <dbReference type="RuleBase" id="RU000320"/>
    </source>
</evidence>
<dbReference type="PATRIC" id="fig|298794.3.peg.3044"/>
<dbReference type="InterPro" id="IPR001750">
    <property type="entry name" value="ND/Mrp_TM"/>
</dbReference>
<dbReference type="GO" id="GO:0016020">
    <property type="term" value="C:membrane"/>
    <property type="evidence" value="ECO:0007669"/>
    <property type="project" value="UniProtKB-SubCell"/>
</dbReference>
<dbReference type="GO" id="GO:0008137">
    <property type="term" value="F:NADH dehydrogenase (ubiquinone) activity"/>
    <property type="evidence" value="ECO:0007669"/>
    <property type="project" value="InterPro"/>
</dbReference>
<feature type="transmembrane region" description="Helical" evidence="6">
    <location>
        <begin position="155"/>
        <end position="180"/>
    </location>
</feature>
<dbReference type="PANTHER" id="PTHR42829">
    <property type="entry name" value="NADH-UBIQUINONE OXIDOREDUCTASE CHAIN 5"/>
    <property type="match status" value="1"/>
</dbReference>
<keyword evidence="4 6" id="KW-0472">Membrane</keyword>
<evidence type="ECO:0000256" key="3">
    <source>
        <dbReference type="ARBA" id="ARBA00022989"/>
    </source>
</evidence>
<evidence type="ECO:0000256" key="4">
    <source>
        <dbReference type="ARBA" id="ARBA00023136"/>
    </source>
</evidence>
<keyword evidence="9" id="KW-1185">Reference proteome</keyword>
<feature type="transmembrane region" description="Helical" evidence="6">
    <location>
        <begin position="186"/>
        <end position="205"/>
    </location>
</feature>
<dbReference type="GO" id="GO:0015990">
    <property type="term" value="P:electron transport coupled proton transport"/>
    <property type="evidence" value="ECO:0007669"/>
    <property type="project" value="TreeGrafter"/>
</dbReference>
<dbReference type="Proteomes" id="UP000035955">
    <property type="component" value="Unassembled WGS sequence"/>
</dbReference>
<comment type="caution">
    <text evidence="8">The sequence shown here is derived from an EMBL/GenBank/DDBJ whole genome shotgun (WGS) entry which is preliminary data.</text>
</comment>
<sequence>TGLQRVLRWSTCSQLGEMMVALGLGGARAAAFHLAVHAAFKSTLFLAAGIVQEQAGTRSLDRLGGLIRALPLAGAAFLVAALALAGVPPLSGFWSEEEILAVASRHGPGAGVLVVLLVLLGGTYIGRAGAAAFLGPRRGPTEPGKPAWTMRAGTLALALAAAGLGWLLAGHLDAFLPFGASPGAEVAWRNLGIAAGLLGLGIGAVRGRDGSPALGPWPGRLAAGLSAITTAPVRWTTRLARRLGSVEDALDVAARGVAGWAWSAGEAAGRVEAGFARLGDGLAAWLAAGGERLRALQAGRLYLYTLGLFAWATAALAAGALLLWL</sequence>
<feature type="non-terminal residue" evidence="8">
    <location>
        <position position="1"/>
    </location>
</feature>
<dbReference type="Pfam" id="PF00361">
    <property type="entry name" value="Proton_antipo_M"/>
    <property type="match status" value="1"/>
</dbReference>
<feature type="transmembrane region" description="Helical" evidence="6">
    <location>
        <begin position="301"/>
        <end position="324"/>
    </location>
</feature>
<feature type="domain" description="NADH:quinone oxidoreductase/Mrp antiporter transmembrane" evidence="7">
    <location>
        <begin position="3"/>
        <end position="119"/>
    </location>
</feature>
<dbReference type="GO" id="GO:0012505">
    <property type="term" value="C:endomembrane system"/>
    <property type="evidence" value="ECO:0007669"/>
    <property type="project" value="UniProtKB-SubCell"/>
</dbReference>
<comment type="subcellular location">
    <subcellularLocation>
        <location evidence="1">Endomembrane system</location>
        <topology evidence="1">Multi-pass membrane protein</topology>
    </subcellularLocation>
    <subcellularLocation>
        <location evidence="5">Membrane</location>
        <topology evidence="5">Multi-pass membrane protein</topology>
    </subcellularLocation>
</comment>
<organism evidence="8 9">
    <name type="scientific">Methylobacterium variabile</name>
    <dbReference type="NCBI Taxonomy" id="298794"/>
    <lineage>
        <taxon>Bacteria</taxon>
        <taxon>Pseudomonadati</taxon>
        <taxon>Pseudomonadota</taxon>
        <taxon>Alphaproteobacteria</taxon>
        <taxon>Hyphomicrobiales</taxon>
        <taxon>Methylobacteriaceae</taxon>
        <taxon>Methylobacterium</taxon>
    </lineage>
</organism>
<feature type="transmembrane region" description="Helical" evidence="6">
    <location>
        <begin position="110"/>
        <end position="134"/>
    </location>
</feature>
<keyword evidence="2 5" id="KW-0812">Transmembrane</keyword>
<dbReference type="GO" id="GO:0003954">
    <property type="term" value="F:NADH dehydrogenase activity"/>
    <property type="evidence" value="ECO:0007669"/>
    <property type="project" value="TreeGrafter"/>
</dbReference>
<dbReference type="GO" id="GO:0042773">
    <property type="term" value="P:ATP synthesis coupled electron transport"/>
    <property type="evidence" value="ECO:0007669"/>
    <property type="project" value="InterPro"/>
</dbReference>
<dbReference type="RefSeq" id="WP_048447195.1">
    <property type="nucleotide sequence ID" value="NZ_LABY01000201.1"/>
</dbReference>
<gene>
    <name evidence="8" type="ORF">VQ02_26350</name>
</gene>
<accession>A0A0J6UY44</accession>
<proteinExistence type="predicted"/>
<evidence type="ECO:0000313" key="8">
    <source>
        <dbReference type="EMBL" id="KMO31301.1"/>
    </source>
</evidence>
<evidence type="ECO:0000259" key="7">
    <source>
        <dbReference type="Pfam" id="PF00361"/>
    </source>
</evidence>
<protein>
    <submittedName>
        <fullName evidence="8">NADH-quinone oxidoreductase subunit M</fullName>
    </submittedName>
</protein>
<dbReference type="EMBL" id="LABY01000201">
    <property type="protein sequence ID" value="KMO31301.1"/>
    <property type="molecule type" value="Genomic_DNA"/>
</dbReference>
<dbReference type="AlphaFoldDB" id="A0A0J6UY44"/>
<evidence type="ECO:0000256" key="2">
    <source>
        <dbReference type="ARBA" id="ARBA00022692"/>
    </source>
</evidence>